<evidence type="ECO:0000313" key="2">
    <source>
        <dbReference type="Proteomes" id="UP001165960"/>
    </source>
</evidence>
<sequence>MMLEVSHEKPIPQPTVHRRLSATGLPPAAIRYPYGTRRKSIPSSHLYSPFSNHAMDLGCFSGTNIPLSLFVKGL</sequence>
<dbReference type="Proteomes" id="UP001165960">
    <property type="component" value="Unassembled WGS sequence"/>
</dbReference>
<reference evidence="1" key="1">
    <citation type="submission" date="2022-04" db="EMBL/GenBank/DDBJ databases">
        <title>Genome of the entomopathogenic fungus Entomophthora muscae.</title>
        <authorList>
            <person name="Elya C."/>
            <person name="Lovett B.R."/>
            <person name="Lee E."/>
            <person name="Macias A.M."/>
            <person name="Hajek A.E."/>
            <person name="De Bivort B.L."/>
            <person name="Kasson M.T."/>
            <person name="De Fine Licht H.H."/>
            <person name="Stajich J.E."/>
        </authorList>
    </citation>
    <scope>NUCLEOTIDE SEQUENCE</scope>
    <source>
        <strain evidence="1">Berkeley</strain>
    </source>
</reference>
<accession>A0ACC2T538</accession>
<comment type="caution">
    <text evidence="1">The sequence shown here is derived from an EMBL/GenBank/DDBJ whole genome shotgun (WGS) entry which is preliminary data.</text>
</comment>
<proteinExistence type="predicted"/>
<protein>
    <submittedName>
        <fullName evidence="1">Uncharacterized protein</fullName>
    </submittedName>
</protein>
<keyword evidence="2" id="KW-1185">Reference proteome</keyword>
<name>A0ACC2T538_9FUNG</name>
<evidence type="ECO:0000313" key="1">
    <source>
        <dbReference type="EMBL" id="KAJ9069744.1"/>
    </source>
</evidence>
<gene>
    <name evidence="1" type="ORF">DSO57_1015428</name>
</gene>
<organism evidence="1 2">
    <name type="scientific">Entomophthora muscae</name>
    <dbReference type="NCBI Taxonomy" id="34485"/>
    <lineage>
        <taxon>Eukaryota</taxon>
        <taxon>Fungi</taxon>
        <taxon>Fungi incertae sedis</taxon>
        <taxon>Zoopagomycota</taxon>
        <taxon>Entomophthoromycotina</taxon>
        <taxon>Entomophthoromycetes</taxon>
        <taxon>Entomophthorales</taxon>
        <taxon>Entomophthoraceae</taxon>
        <taxon>Entomophthora</taxon>
    </lineage>
</organism>
<dbReference type="EMBL" id="QTSX02003611">
    <property type="protein sequence ID" value="KAJ9069744.1"/>
    <property type="molecule type" value="Genomic_DNA"/>
</dbReference>